<dbReference type="Gene3D" id="3.30.980.10">
    <property type="entry name" value="Threonyl-trna Synthetase, Chain A, domain 2"/>
    <property type="match status" value="2"/>
</dbReference>
<dbReference type="InterPro" id="IPR018163">
    <property type="entry name" value="Thr/Ala-tRNA-synth_IIc_edit"/>
</dbReference>
<evidence type="ECO:0000259" key="9">
    <source>
        <dbReference type="PROSITE" id="PS50860"/>
    </source>
</evidence>
<evidence type="ECO:0000256" key="5">
    <source>
        <dbReference type="ARBA" id="ARBA00022840"/>
    </source>
</evidence>
<keyword evidence="6" id="KW-0694">RNA-binding</keyword>
<name>V4BGF6_LOTGI</name>
<dbReference type="CTD" id="20248169"/>
<dbReference type="GeneID" id="20248169"/>
<dbReference type="GO" id="GO:0000049">
    <property type="term" value="F:tRNA binding"/>
    <property type="evidence" value="ECO:0007669"/>
    <property type="project" value="UniProtKB-KW"/>
</dbReference>
<dbReference type="OrthoDB" id="2423964at2759"/>
<evidence type="ECO:0000256" key="3">
    <source>
        <dbReference type="ARBA" id="ARBA00022598"/>
    </source>
</evidence>
<keyword evidence="4" id="KW-0547">Nucleotide-binding</keyword>
<dbReference type="GO" id="GO:0005524">
    <property type="term" value="F:ATP binding"/>
    <property type="evidence" value="ECO:0007669"/>
    <property type="project" value="UniProtKB-KW"/>
</dbReference>
<dbReference type="SUPFAM" id="SSF50447">
    <property type="entry name" value="Translation proteins"/>
    <property type="match status" value="1"/>
</dbReference>
<dbReference type="Pfam" id="PF07973">
    <property type="entry name" value="tRNA_SAD"/>
    <property type="match status" value="1"/>
</dbReference>
<sequence length="466" mass="52746">MAFEIFDGRYGANIPIDMIQDIAQSKNITIDMDGLNSILDKVKEKSSQSVDQRKQKPLLSNDVMDRLRADAISTDDSYKYSYKKENLSFKYRYGVHKEAYVYEQPNDVEVTAIVYQDDLTDSLASGQTGYIILDKTHFYSEAGGQIGDRGQIFTQTGKGVVSDVQNYQNYILHQVQVTEGQINVKDVCNLLLDEEHRLGCMQNHTATHLLNAALQKNSLSLDDIKAVEEIVQGQIKVNCKVRREELTLEEAVKIPEVEALTSLKNDLPEKIFVVSVGKDYSLSELCCGTHVRNTSDIKDFCIIKLSGVSQGTKGITCVTGQLAVQARKSGQQLQESYEKLEAQVETGQDSESWLADIKAINKLFNTHLLPKYSRDFYQMKTDKLQATIKTKLNQMKFESLTKQDMVPKNFQEQLSDSVPDEDIQCKSVKHVQMFYWTFKSTPPSETLTQFQNCVNGLIMENSQIKN</sequence>
<dbReference type="RefSeq" id="XP_009044431.1">
    <property type="nucleotide sequence ID" value="XM_009046183.1"/>
</dbReference>
<keyword evidence="7" id="KW-0648">Protein biosynthesis</keyword>
<dbReference type="PANTHER" id="PTHR11777:SF9">
    <property type="entry name" value="ALANINE--TRNA LIGASE, CYTOPLASMIC"/>
    <property type="match status" value="1"/>
</dbReference>
<dbReference type="InterPro" id="IPR050058">
    <property type="entry name" value="Ala-tRNA_ligase"/>
</dbReference>
<gene>
    <name evidence="10" type="ORF">LOTGIDRAFT_229995</name>
</gene>
<keyword evidence="3" id="KW-0436">Ligase</keyword>
<reference evidence="10 11" key="1">
    <citation type="journal article" date="2013" name="Nature">
        <title>Insights into bilaterian evolution from three spiralian genomes.</title>
        <authorList>
            <person name="Simakov O."/>
            <person name="Marletaz F."/>
            <person name="Cho S.J."/>
            <person name="Edsinger-Gonzales E."/>
            <person name="Havlak P."/>
            <person name="Hellsten U."/>
            <person name="Kuo D.H."/>
            <person name="Larsson T."/>
            <person name="Lv J."/>
            <person name="Arendt D."/>
            <person name="Savage R."/>
            <person name="Osoegawa K."/>
            <person name="de Jong P."/>
            <person name="Grimwood J."/>
            <person name="Chapman J.A."/>
            <person name="Shapiro H."/>
            <person name="Aerts A."/>
            <person name="Otillar R.P."/>
            <person name="Terry A.Y."/>
            <person name="Boore J.L."/>
            <person name="Grigoriev I.V."/>
            <person name="Lindberg D.R."/>
            <person name="Seaver E.C."/>
            <person name="Weisblat D.A."/>
            <person name="Putnam N.H."/>
            <person name="Rokhsar D.S."/>
        </authorList>
    </citation>
    <scope>NUCLEOTIDE SEQUENCE [LARGE SCALE GENOMIC DNA]</scope>
</reference>
<keyword evidence="2" id="KW-0820">tRNA-binding</keyword>
<dbReference type="PANTHER" id="PTHR11777">
    <property type="entry name" value="ALANYL-TRNA SYNTHETASE"/>
    <property type="match status" value="1"/>
</dbReference>
<dbReference type="InterPro" id="IPR018164">
    <property type="entry name" value="Ala-tRNA-synth_IIc_N"/>
</dbReference>
<dbReference type="AlphaFoldDB" id="V4BGF6"/>
<dbReference type="InterPro" id="IPR018165">
    <property type="entry name" value="Ala-tRNA-synth_IIc_core"/>
</dbReference>
<keyword evidence="11" id="KW-1185">Reference proteome</keyword>
<evidence type="ECO:0000313" key="10">
    <source>
        <dbReference type="EMBL" id="ESP04922.1"/>
    </source>
</evidence>
<dbReference type="Pfam" id="PF01411">
    <property type="entry name" value="tRNA-synt_2c"/>
    <property type="match status" value="1"/>
</dbReference>
<dbReference type="SUPFAM" id="SSF55186">
    <property type="entry name" value="ThrRS/AlaRS common domain"/>
    <property type="match status" value="1"/>
</dbReference>
<accession>V4BGF6</accession>
<evidence type="ECO:0000256" key="8">
    <source>
        <dbReference type="ARBA" id="ARBA00023146"/>
    </source>
</evidence>
<evidence type="ECO:0000256" key="7">
    <source>
        <dbReference type="ARBA" id="ARBA00022917"/>
    </source>
</evidence>
<dbReference type="Proteomes" id="UP000030746">
    <property type="component" value="Unassembled WGS sequence"/>
</dbReference>
<evidence type="ECO:0000256" key="1">
    <source>
        <dbReference type="ARBA" id="ARBA00008429"/>
    </source>
</evidence>
<evidence type="ECO:0000256" key="6">
    <source>
        <dbReference type="ARBA" id="ARBA00022884"/>
    </source>
</evidence>
<dbReference type="STRING" id="225164.V4BGF6"/>
<dbReference type="GO" id="GO:0006419">
    <property type="term" value="P:alanyl-tRNA aminoacylation"/>
    <property type="evidence" value="ECO:0007669"/>
    <property type="project" value="InterPro"/>
</dbReference>
<dbReference type="HOGENOM" id="CLU_587007_0_0_1"/>
<evidence type="ECO:0000313" key="11">
    <source>
        <dbReference type="Proteomes" id="UP000030746"/>
    </source>
</evidence>
<dbReference type="KEGG" id="lgi:LOTGIDRAFT_229995"/>
<dbReference type="EMBL" id="KB199651">
    <property type="protein sequence ID" value="ESP04922.1"/>
    <property type="molecule type" value="Genomic_DNA"/>
</dbReference>
<dbReference type="InterPro" id="IPR009000">
    <property type="entry name" value="Transl_B-barrel_sf"/>
</dbReference>
<feature type="domain" description="Alanyl-transfer RNA synthetases family profile" evidence="9">
    <location>
        <begin position="14"/>
        <end position="329"/>
    </location>
</feature>
<dbReference type="OMA" id="SEFWESA"/>
<evidence type="ECO:0000256" key="4">
    <source>
        <dbReference type="ARBA" id="ARBA00022741"/>
    </source>
</evidence>
<dbReference type="InterPro" id="IPR012947">
    <property type="entry name" value="tRNA_SAD"/>
</dbReference>
<proteinExistence type="inferred from homology"/>
<keyword evidence="8" id="KW-0030">Aminoacyl-tRNA synthetase</keyword>
<organism evidence="10 11">
    <name type="scientific">Lottia gigantea</name>
    <name type="common">Giant owl limpet</name>
    <dbReference type="NCBI Taxonomy" id="225164"/>
    <lineage>
        <taxon>Eukaryota</taxon>
        <taxon>Metazoa</taxon>
        <taxon>Spiralia</taxon>
        <taxon>Lophotrochozoa</taxon>
        <taxon>Mollusca</taxon>
        <taxon>Gastropoda</taxon>
        <taxon>Patellogastropoda</taxon>
        <taxon>Lottioidea</taxon>
        <taxon>Lottiidae</taxon>
        <taxon>Lottia</taxon>
    </lineage>
</organism>
<dbReference type="PROSITE" id="PS50860">
    <property type="entry name" value="AA_TRNA_LIGASE_II_ALA"/>
    <property type="match status" value="1"/>
</dbReference>
<keyword evidence="5" id="KW-0067">ATP-binding</keyword>
<protein>
    <recommendedName>
        <fullName evidence="9">Alanyl-transfer RNA synthetases family profile domain-containing protein</fullName>
    </recommendedName>
</protein>
<dbReference type="SMART" id="SM00863">
    <property type="entry name" value="tRNA_SAD"/>
    <property type="match status" value="1"/>
</dbReference>
<dbReference type="GO" id="GO:0002161">
    <property type="term" value="F:aminoacyl-tRNA deacylase activity"/>
    <property type="evidence" value="ECO:0007669"/>
    <property type="project" value="TreeGrafter"/>
</dbReference>
<comment type="similarity">
    <text evidence="1">Belongs to the class-II aminoacyl-tRNA synthetase family. Alax-L subfamily.</text>
</comment>
<dbReference type="Gene3D" id="2.40.30.130">
    <property type="match status" value="1"/>
</dbReference>
<dbReference type="GO" id="GO:0004813">
    <property type="term" value="F:alanine-tRNA ligase activity"/>
    <property type="evidence" value="ECO:0007669"/>
    <property type="project" value="InterPro"/>
</dbReference>
<evidence type="ECO:0000256" key="2">
    <source>
        <dbReference type="ARBA" id="ARBA00022555"/>
    </source>
</evidence>